<dbReference type="InterPro" id="IPR010982">
    <property type="entry name" value="Lambda_DNA-bd_dom_sf"/>
</dbReference>
<keyword evidence="4" id="KW-1185">Reference proteome</keyword>
<evidence type="ECO:0000256" key="1">
    <source>
        <dbReference type="ARBA" id="ARBA00023125"/>
    </source>
</evidence>
<proteinExistence type="predicted"/>
<name>A0A062U686_9PROT</name>
<dbReference type="SUPFAM" id="SSF47413">
    <property type="entry name" value="lambda repressor-like DNA-binding domains"/>
    <property type="match status" value="1"/>
</dbReference>
<dbReference type="STRING" id="1280947.HY30_18850"/>
<accession>A0A062U686</accession>
<dbReference type="InterPro" id="IPR050807">
    <property type="entry name" value="TransReg_Diox_bact_type"/>
</dbReference>
<dbReference type="GO" id="GO:0003700">
    <property type="term" value="F:DNA-binding transcription factor activity"/>
    <property type="evidence" value="ECO:0007669"/>
    <property type="project" value="TreeGrafter"/>
</dbReference>
<keyword evidence="1" id="KW-0238">DNA-binding</keyword>
<dbReference type="EMBL" id="AWFG01000055">
    <property type="protein sequence ID" value="KCZ55856.1"/>
    <property type="molecule type" value="Genomic_DNA"/>
</dbReference>
<dbReference type="OrthoDB" id="9815697at2"/>
<dbReference type="InterPro" id="IPR001387">
    <property type="entry name" value="Cro/C1-type_HTH"/>
</dbReference>
<comment type="caution">
    <text evidence="3">The sequence shown here is derived from an EMBL/GenBank/DDBJ whole genome shotgun (WGS) entry which is preliminary data.</text>
</comment>
<dbReference type="RefSeq" id="WP_081812290.1">
    <property type="nucleotide sequence ID" value="NZ_AWFG01000055.1"/>
</dbReference>
<feature type="domain" description="HTH cro/C1-type" evidence="2">
    <location>
        <begin position="11"/>
        <end position="65"/>
    </location>
</feature>
<dbReference type="CDD" id="cd00093">
    <property type="entry name" value="HTH_XRE"/>
    <property type="match status" value="1"/>
</dbReference>
<dbReference type="PROSITE" id="PS50943">
    <property type="entry name" value="HTH_CROC1"/>
    <property type="match status" value="1"/>
</dbReference>
<dbReference type="SMART" id="SM00530">
    <property type="entry name" value="HTH_XRE"/>
    <property type="match status" value="1"/>
</dbReference>
<reference evidence="3 4" key="1">
    <citation type="journal article" date="2014" name="Antonie Van Leeuwenhoek">
        <title>Hyphomonas beringensis sp. nov. and Hyphomonas chukchiensis sp. nov., isolated from surface seawater of the Bering Sea and Chukchi Sea.</title>
        <authorList>
            <person name="Li C."/>
            <person name="Lai Q."/>
            <person name="Li G."/>
            <person name="Dong C."/>
            <person name="Wang J."/>
            <person name="Liao Y."/>
            <person name="Shao Z."/>
        </authorList>
    </citation>
    <scope>NUCLEOTIDE SEQUENCE [LARGE SCALE GENOMIC DNA]</scope>
    <source>
        <strain evidence="3 4">BH-BN04-4</strain>
    </source>
</reference>
<protein>
    <recommendedName>
        <fullName evidence="2">HTH cro/C1-type domain-containing protein</fullName>
    </recommendedName>
</protein>
<dbReference type="GO" id="GO:0005829">
    <property type="term" value="C:cytosol"/>
    <property type="evidence" value="ECO:0007669"/>
    <property type="project" value="TreeGrafter"/>
</dbReference>
<organism evidence="3 4">
    <name type="scientific">Hyphomonas chukchiensis</name>
    <dbReference type="NCBI Taxonomy" id="1280947"/>
    <lineage>
        <taxon>Bacteria</taxon>
        <taxon>Pseudomonadati</taxon>
        <taxon>Pseudomonadota</taxon>
        <taxon>Alphaproteobacteria</taxon>
        <taxon>Hyphomonadales</taxon>
        <taxon>Hyphomonadaceae</taxon>
        <taxon>Hyphomonas</taxon>
    </lineage>
</organism>
<dbReference type="GO" id="GO:0003677">
    <property type="term" value="F:DNA binding"/>
    <property type="evidence" value="ECO:0007669"/>
    <property type="project" value="UniProtKB-KW"/>
</dbReference>
<dbReference type="PANTHER" id="PTHR46797">
    <property type="entry name" value="HTH-TYPE TRANSCRIPTIONAL REGULATOR"/>
    <property type="match status" value="1"/>
</dbReference>
<dbReference type="AlphaFoldDB" id="A0A062U686"/>
<gene>
    <name evidence="3" type="ORF">HY30_18850</name>
</gene>
<evidence type="ECO:0000313" key="4">
    <source>
        <dbReference type="Proteomes" id="UP000027190"/>
    </source>
</evidence>
<sequence length="106" mass="11731">MELQRLFGANVRHHRKSVGWTLEQLAGEVGVSRETIGKIERGISAPLFDTVEKIAEALDVAPQTLFGAKSFPPGERGRLLAEINGVLANLNDRQLLRARKMLDALR</sequence>
<dbReference type="Proteomes" id="UP000027190">
    <property type="component" value="Unassembled WGS sequence"/>
</dbReference>
<evidence type="ECO:0000259" key="2">
    <source>
        <dbReference type="PROSITE" id="PS50943"/>
    </source>
</evidence>
<dbReference type="Pfam" id="PF01381">
    <property type="entry name" value="HTH_3"/>
    <property type="match status" value="1"/>
</dbReference>
<dbReference type="Gene3D" id="1.10.260.40">
    <property type="entry name" value="lambda repressor-like DNA-binding domains"/>
    <property type="match status" value="1"/>
</dbReference>
<dbReference type="PANTHER" id="PTHR46797:SF1">
    <property type="entry name" value="METHYLPHOSPHONATE SYNTHASE"/>
    <property type="match status" value="1"/>
</dbReference>
<dbReference type="eggNOG" id="COG1476">
    <property type="taxonomic scope" value="Bacteria"/>
</dbReference>
<evidence type="ECO:0000313" key="3">
    <source>
        <dbReference type="EMBL" id="KCZ55856.1"/>
    </source>
</evidence>